<feature type="domain" description="L,D-TPase catalytic" evidence="11">
    <location>
        <begin position="72"/>
        <end position="209"/>
    </location>
</feature>
<keyword evidence="8 9" id="KW-0961">Cell wall biogenesis/degradation</keyword>
<feature type="active site" description="Proton donor/acceptor" evidence="9">
    <location>
        <position position="169"/>
    </location>
</feature>
<dbReference type="SUPFAM" id="SSF141523">
    <property type="entry name" value="L,D-transpeptidase catalytic domain-like"/>
    <property type="match status" value="1"/>
</dbReference>
<dbReference type="PROSITE" id="PS51257">
    <property type="entry name" value="PROKAR_LIPOPROTEIN"/>
    <property type="match status" value="1"/>
</dbReference>
<dbReference type="AlphaFoldDB" id="A0A8X8KPF5"/>
<dbReference type="GO" id="GO:0018104">
    <property type="term" value="P:peptidoglycan-protein cross-linking"/>
    <property type="evidence" value="ECO:0007669"/>
    <property type="project" value="TreeGrafter"/>
</dbReference>
<evidence type="ECO:0000256" key="9">
    <source>
        <dbReference type="PROSITE-ProRule" id="PRU01373"/>
    </source>
</evidence>
<evidence type="ECO:0000313" key="12">
    <source>
        <dbReference type="EMBL" id="NUB46010.1"/>
    </source>
</evidence>
<dbReference type="GO" id="GO:0071972">
    <property type="term" value="F:peptidoglycan L,D-transpeptidase activity"/>
    <property type="evidence" value="ECO:0007669"/>
    <property type="project" value="TreeGrafter"/>
</dbReference>
<evidence type="ECO:0000256" key="7">
    <source>
        <dbReference type="ARBA" id="ARBA00022984"/>
    </source>
</evidence>
<evidence type="ECO:0000256" key="6">
    <source>
        <dbReference type="ARBA" id="ARBA00022960"/>
    </source>
</evidence>
<dbReference type="FunFam" id="2.40.440.10:FF:000002">
    <property type="entry name" value="L,D-transpeptidase ErfK/SrfK"/>
    <property type="match status" value="1"/>
</dbReference>
<feature type="chain" id="PRO_5036500556" evidence="10">
    <location>
        <begin position="22"/>
        <end position="248"/>
    </location>
</feature>
<evidence type="ECO:0000313" key="13">
    <source>
        <dbReference type="Proteomes" id="UP000484076"/>
    </source>
</evidence>
<comment type="pathway">
    <text evidence="1 9">Cell wall biogenesis; peptidoglycan biosynthesis.</text>
</comment>
<name>A0A8X8KPF5_9RHOB</name>
<dbReference type="InterPro" id="IPR050979">
    <property type="entry name" value="LD-transpeptidase"/>
</dbReference>
<feature type="active site" description="Nucleophile" evidence="9">
    <location>
        <position position="185"/>
    </location>
</feature>
<dbReference type="GO" id="GO:0005576">
    <property type="term" value="C:extracellular region"/>
    <property type="evidence" value="ECO:0007669"/>
    <property type="project" value="TreeGrafter"/>
</dbReference>
<dbReference type="Gene3D" id="2.40.440.10">
    <property type="entry name" value="L,D-transpeptidase catalytic domain-like"/>
    <property type="match status" value="1"/>
</dbReference>
<dbReference type="PANTHER" id="PTHR30582">
    <property type="entry name" value="L,D-TRANSPEPTIDASE"/>
    <property type="match status" value="1"/>
</dbReference>
<organism evidence="12 13">
    <name type="scientific">Fertoeibacter niger</name>
    <dbReference type="NCBI Taxonomy" id="2656921"/>
    <lineage>
        <taxon>Bacteria</taxon>
        <taxon>Pseudomonadati</taxon>
        <taxon>Pseudomonadota</taxon>
        <taxon>Alphaproteobacteria</taxon>
        <taxon>Rhodobacterales</taxon>
        <taxon>Paracoccaceae</taxon>
        <taxon>Fertoeibacter</taxon>
    </lineage>
</organism>
<keyword evidence="10" id="KW-0732">Signal</keyword>
<comment type="caution">
    <text evidence="12">The sequence shown here is derived from an EMBL/GenBank/DDBJ whole genome shotgun (WGS) entry which is preliminary data.</text>
</comment>
<sequence length="248" mass="26827">MPLSLSRFAAVIALLFLAACAAPPPEPELPPVHPDYPGFQDGEFYIAPVEMQFLQGNTPRTEVDYFGPDAPGTIVVDTFARRLYYVMEGGRAMRYAIAVGREGLAFRGSGTIGRKAEWPGWTPTANMIRTQPELYAEYAGGLPGGLSNPLGARALYLYRGSRDTYFRIHGTIENSSIGRATSAGCIRLFNQDAIDLYNRVALGTQVKVRSQEESLAIEGPFHDNEFGMITPGPAPVVLPAELDVAAAG</sequence>
<dbReference type="InterPro" id="IPR038063">
    <property type="entry name" value="Transpep_catalytic_dom"/>
</dbReference>
<keyword evidence="6 9" id="KW-0133">Cell shape</keyword>
<dbReference type="EMBL" id="WHUT02000011">
    <property type="protein sequence ID" value="NUB46010.1"/>
    <property type="molecule type" value="Genomic_DNA"/>
</dbReference>
<feature type="signal peptide" evidence="10">
    <location>
        <begin position="1"/>
        <end position="21"/>
    </location>
</feature>
<evidence type="ECO:0000256" key="1">
    <source>
        <dbReference type="ARBA" id="ARBA00004752"/>
    </source>
</evidence>
<gene>
    <name evidence="12" type="ORF">GEU84_016550</name>
</gene>
<dbReference type="GO" id="GO:0071555">
    <property type="term" value="P:cell wall organization"/>
    <property type="evidence" value="ECO:0007669"/>
    <property type="project" value="UniProtKB-UniRule"/>
</dbReference>
<dbReference type="Pfam" id="PF03734">
    <property type="entry name" value="YkuD"/>
    <property type="match status" value="1"/>
</dbReference>
<dbReference type="Proteomes" id="UP000484076">
    <property type="component" value="Unassembled WGS sequence"/>
</dbReference>
<proteinExistence type="inferred from homology"/>
<dbReference type="PROSITE" id="PS52029">
    <property type="entry name" value="LD_TPASE"/>
    <property type="match status" value="1"/>
</dbReference>
<evidence type="ECO:0000256" key="5">
    <source>
        <dbReference type="ARBA" id="ARBA00022801"/>
    </source>
</evidence>
<accession>A0A8X8KPF5</accession>
<dbReference type="GO" id="GO:0008360">
    <property type="term" value="P:regulation of cell shape"/>
    <property type="evidence" value="ECO:0007669"/>
    <property type="project" value="UniProtKB-UniRule"/>
</dbReference>
<reference evidence="12" key="1">
    <citation type="submission" date="2020-05" db="EMBL/GenBank/DDBJ databases">
        <title>Fertoebacter nigrum gen. nov., sp. nov., a new member of the family Rhodobacteraceae.</title>
        <authorList>
            <person name="Szuroczki S."/>
            <person name="Abbaszade G."/>
            <person name="Buni D."/>
            <person name="Schumann P."/>
            <person name="Toth E."/>
        </authorList>
    </citation>
    <scope>NUCLEOTIDE SEQUENCE</scope>
    <source>
        <strain evidence="12">RG-N-1a</strain>
    </source>
</reference>
<dbReference type="InterPro" id="IPR005490">
    <property type="entry name" value="LD_TPept_cat_dom"/>
</dbReference>
<keyword evidence="5" id="KW-0378">Hydrolase</keyword>
<dbReference type="CDD" id="cd16913">
    <property type="entry name" value="YkuD_like"/>
    <property type="match status" value="1"/>
</dbReference>
<comment type="similarity">
    <text evidence="2">Belongs to the YkuD family.</text>
</comment>
<keyword evidence="3" id="KW-0328">Glycosyltransferase</keyword>
<evidence type="ECO:0000256" key="3">
    <source>
        <dbReference type="ARBA" id="ARBA00022676"/>
    </source>
</evidence>
<dbReference type="GO" id="GO:0016757">
    <property type="term" value="F:glycosyltransferase activity"/>
    <property type="evidence" value="ECO:0007669"/>
    <property type="project" value="UniProtKB-KW"/>
</dbReference>
<evidence type="ECO:0000256" key="10">
    <source>
        <dbReference type="SAM" id="SignalP"/>
    </source>
</evidence>
<dbReference type="PANTHER" id="PTHR30582:SF24">
    <property type="entry name" value="L,D-TRANSPEPTIDASE ERFK_SRFK-RELATED"/>
    <property type="match status" value="1"/>
</dbReference>
<keyword evidence="4" id="KW-0808">Transferase</keyword>
<evidence type="ECO:0000256" key="8">
    <source>
        <dbReference type="ARBA" id="ARBA00023316"/>
    </source>
</evidence>
<evidence type="ECO:0000256" key="4">
    <source>
        <dbReference type="ARBA" id="ARBA00022679"/>
    </source>
</evidence>
<dbReference type="RefSeq" id="WP_174539934.1">
    <property type="nucleotide sequence ID" value="NZ_WHUT02000011.1"/>
</dbReference>
<keyword evidence="13" id="KW-1185">Reference proteome</keyword>
<evidence type="ECO:0000256" key="2">
    <source>
        <dbReference type="ARBA" id="ARBA00005992"/>
    </source>
</evidence>
<protein>
    <submittedName>
        <fullName evidence="12">L,D-transpeptidase</fullName>
    </submittedName>
</protein>
<keyword evidence="7 9" id="KW-0573">Peptidoglycan synthesis</keyword>
<evidence type="ECO:0000259" key="11">
    <source>
        <dbReference type="PROSITE" id="PS52029"/>
    </source>
</evidence>